<dbReference type="Pfam" id="PF01488">
    <property type="entry name" value="Shikimate_DH"/>
    <property type="match status" value="1"/>
</dbReference>
<dbReference type="InterPro" id="IPR000343">
    <property type="entry name" value="4pyrrol_synth_GluRdtase"/>
</dbReference>
<keyword evidence="3 4" id="KW-0627">Porphyrin biosynthesis</keyword>
<feature type="binding site" evidence="4">
    <location>
        <position position="102"/>
    </location>
    <ligand>
        <name>substrate</name>
    </ligand>
</feature>
<feature type="domain" description="Quinate/shikimate 5-dehydrogenase/glutamyl-tRNA reductase" evidence="5">
    <location>
        <begin position="164"/>
        <end position="298"/>
    </location>
</feature>
<keyword evidence="8" id="KW-1185">Reference proteome</keyword>
<dbReference type="Proteomes" id="UP001476282">
    <property type="component" value="Unassembled WGS sequence"/>
</dbReference>
<evidence type="ECO:0000256" key="3">
    <source>
        <dbReference type="ARBA" id="ARBA00023244"/>
    </source>
</evidence>
<feature type="binding site" evidence="4">
    <location>
        <begin position="182"/>
        <end position="187"/>
    </location>
    <ligand>
        <name>NADP(+)</name>
        <dbReference type="ChEBI" id="CHEBI:58349"/>
    </ligand>
</feature>
<dbReference type="Pfam" id="PF05201">
    <property type="entry name" value="GlutR_N"/>
    <property type="match status" value="1"/>
</dbReference>
<dbReference type="Gene3D" id="3.40.50.720">
    <property type="entry name" value="NAD(P)-binding Rossmann-like Domain"/>
    <property type="match status" value="1"/>
</dbReference>
<dbReference type="CDD" id="cd05213">
    <property type="entry name" value="NAD_bind_Glutamyl_tRNA_reduct"/>
    <property type="match status" value="1"/>
</dbReference>
<comment type="pathway">
    <text evidence="4">Porphyrin-containing compound metabolism; protoporphyrin-IX biosynthesis; 5-aminolevulinate from L-glutamyl-tRNA(Glu): step 1/2.</text>
</comment>
<dbReference type="NCBIfam" id="TIGR01035">
    <property type="entry name" value="hemA"/>
    <property type="match status" value="1"/>
</dbReference>
<dbReference type="InterPro" id="IPR015895">
    <property type="entry name" value="4pyrrol_synth_GluRdtase_N"/>
</dbReference>
<evidence type="ECO:0000313" key="8">
    <source>
        <dbReference type="Proteomes" id="UP001476282"/>
    </source>
</evidence>
<evidence type="ECO:0000259" key="5">
    <source>
        <dbReference type="Pfam" id="PF01488"/>
    </source>
</evidence>
<dbReference type="EC" id="1.2.1.70" evidence="4"/>
<organism evidence="7 8">
    <name type="scientific">Haloferula sargassicola</name>
    <dbReference type="NCBI Taxonomy" id="490096"/>
    <lineage>
        <taxon>Bacteria</taxon>
        <taxon>Pseudomonadati</taxon>
        <taxon>Verrucomicrobiota</taxon>
        <taxon>Verrucomicrobiia</taxon>
        <taxon>Verrucomicrobiales</taxon>
        <taxon>Verrucomicrobiaceae</taxon>
        <taxon>Haloferula</taxon>
    </lineage>
</organism>
<comment type="subunit">
    <text evidence="4">Homodimer.</text>
</comment>
<accession>A0ABP9UNX6</accession>
<evidence type="ECO:0000256" key="4">
    <source>
        <dbReference type="HAMAP-Rule" id="MF_00087"/>
    </source>
</evidence>
<comment type="function">
    <text evidence="4">Catalyzes the NADPH-dependent reduction of glutamyl-tRNA(Glu) to glutamate 1-semialdehyde (GSA).</text>
</comment>
<dbReference type="InterPro" id="IPR006151">
    <property type="entry name" value="Shikm_DH/Glu-tRNA_Rdtase"/>
</dbReference>
<dbReference type="SUPFAM" id="SSF69742">
    <property type="entry name" value="Glutamyl tRNA-reductase catalytic, N-terminal domain"/>
    <property type="match status" value="1"/>
</dbReference>
<comment type="miscellaneous">
    <text evidence="4">During catalysis, the active site Cys acts as a nucleophile attacking the alpha-carbonyl group of tRNA-bound glutamate with the formation of a thioester intermediate between enzyme and glutamate, and the concomitant release of tRNA(Glu). The thioester intermediate is finally reduced by direct hydride transfer from NADPH, to form the product GSA.</text>
</comment>
<name>A0ABP9UNX6_9BACT</name>
<comment type="caution">
    <text evidence="7">The sequence shown here is derived from an EMBL/GenBank/DDBJ whole genome shotgun (WGS) entry which is preliminary data.</text>
</comment>
<reference evidence="7 8" key="1">
    <citation type="submission" date="2024-02" db="EMBL/GenBank/DDBJ databases">
        <title>Haloferula sargassicola NBRC 104335.</title>
        <authorList>
            <person name="Ichikawa N."/>
            <person name="Katano-Makiyama Y."/>
            <person name="Hidaka K."/>
        </authorList>
    </citation>
    <scope>NUCLEOTIDE SEQUENCE [LARGE SCALE GENOMIC DNA]</scope>
    <source>
        <strain evidence="7 8">NBRC 104335</strain>
    </source>
</reference>
<dbReference type="PANTHER" id="PTHR43013:SF1">
    <property type="entry name" value="GLUTAMYL-TRNA REDUCTASE"/>
    <property type="match status" value="1"/>
</dbReference>
<dbReference type="PANTHER" id="PTHR43013">
    <property type="entry name" value="GLUTAMYL-TRNA REDUCTASE"/>
    <property type="match status" value="1"/>
</dbReference>
<evidence type="ECO:0000313" key="7">
    <source>
        <dbReference type="EMBL" id="GAA5483268.1"/>
    </source>
</evidence>
<evidence type="ECO:0000259" key="6">
    <source>
        <dbReference type="Pfam" id="PF05201"/>
    </source>
</evidence>
<dbReference type="InterPro" id="IPR036343">
    <property type="entry name" value="GluRdtase_N_sf"/>
</dbReference>
<dbReference type="HAMAP" id="MF_00087">
    <property type="entry name" value="Glu_tRNA_reductase"/>
    <property type="match status" value="1"/>
</dbReference>
<sequence>MELVCYGLNHRSAPVEIRERYAVASTRLGEHAKALLEMDGIEEAVVLSTCNRTEFYLAGESAARALASLRARLGEGADEHWYDHQRAAAAQHLCEVASGLDSMVLGETEIFGQLKTAYRHAHEAGATGGVLNRLFQRAFGVGKKVRTETAIQEGATSVAGTAVELAEKIFGRLDGCRVIVIGAGETSRQTAQALVSRGASTVFVTNRSHERAVELADELGGRAVKFDEWQGVLAGVDVVISSTAAPHHVVQPFHVEAVRRVRKFRPLFLIDIAVPRDIDPEVGEIEEVYLYDIDTLDQLARDARGRREKQIADCREMIAHELEKLNLPGT</sequence>
<dbReference type="EMBL" id="BAABRI010000013">
    <property type="protein sequence ID" value="GAA5483268.1"/>
    <property type="molecule type" value="Genomic_DNA"/>
</dbReference>
<gene>
    <name evidence="4 7" type="primary">hemA</name>
    <name evidence="7" type="ORF">Hsar01_02498</name>
</gene>
<keyword evidence="2 4" id="KW-0560">Oxidoreductase</keyword>
<dbReference type="SUPFAM" id="SSF51735">
    <property type="entry name" value="NAD(P)-binding Rossmann-fold domains"/>
    <property type="match status" value="1"/>
</dbReference>
<comment type="similarity">
    <text evidence="4">Belongs to the glutamyl-tRNA reductase family.</text>
</comment>
<keyword evidence="1 4" id="KW-0521">NADP</keyword>
<evidence type="ECO:0000256" key="1">
    <source>
        <dbReference type="ARBA" id="ARBA00022857"/>
    </source>
</evidence>
<feature type="binding site" evidence="4">
    <location>
        <begin position="107"/>
        <end position="109"/>
    </location>
    <ligand>
        <name>substrate</name>
    </ligand>
</feature>
<dbReference type="InterPro" id="IPR036291">
    <property type="entry name" value="NAD(P)-bd_dom_sf"/>
</dbReference>
<protein>
    <recommendedName>
        <fullName evidence="4">Glutamyl-tRNA reductase</fullName>
        <shortName evidence="4">GluTR</shortName>
        <ecNumber evidence="4">1.2.1.70</ecNumber>
    </recommendedName>
</protein>
<evidence type="ECO:0000256" key="2">
    <source>
        <dbReference type="ARBA" id="ARBA00023002"/>
    </source>
</evidence>
<dbReference type="RefSeq" id="WP_353567383.1">
    <property type="nucleotide sequence ID" value="NZ_BAABRI010000013.1"/>
</dbReference>
<comment type="domain">
    <text evidence="4">Possesses an unusual extended V-shaped dimeric structure with each monomer consisting of three distinct domains arranged along a curved 'spinal' alpha-helix. The N-terminal catalytic domain specifically recognizes the glutamate moiety of the substrate. The second domain is the NADPH-binding domain, and the third C-terminal domain is responsible for dimerization.</text>
</comment>
<feature type="active site" description="Nucleophile" evidence="4">
    <location>
        <position position="50"/>
    </location>
</feature>
<feature type="domain" description="Glutamyl-tRNA reductase N-terminal" evidence="6">
    <location>
        <begin position="7"/>
        <end position="149"/>
    </location>
</feature>
<dbReference type="Gene3D" id="3.30.460.30">
    <property type="entry name" value="Glutamyl-tRNA reductase, N-terminal domain"/>
    <property type="match status" value="1"/>
</dbReference>
<feature type="binding site" evidence="4">
    <location>
        <position position="113"/>
    </location>
    <ligand>
        <name>substrate</name>
    </ligand>
</feature>
<proteinExistence type="inferred from homology"/>
<feature type="binding site" evidence="4">
    <location>
        <begin position="49"/>
        <end position="52"/>
    </location>
    <ligand>
        <name>substrate</name>
    </ligand>
</feature>
<comment type="catalytic activity">
    <reaction evidence="4">
        <text>(S)-4-amino-5-oxopentanoate + tRNA(Glu) + NADP(+) = L-glutamyl-tRNA(Glu) + NADPH + H(+)</text>
        <dbReference type="Rhea" id="RHEA:12344"/>
        <dbReference type="Rhea" id="RHEA-COMP:9663"/>
        <dbReference type="Rhea" id="RHEA-COMP:9680"/>
        <dbReference type="ChEBI" id="CHEBI:15378"/>
        <dbReference type="ChEBI" id="CHEBI:57501"/>
        <dbReference type="ChEBI" id="CHEBI:57783"/>
        <dbReference type="ChEBI" id="CHEBI:58349"/>
        <dbReference type="ChEBI" id="CHEBI:78442"/>
        <dbReference type="ChEBI" id="CHEBI:78520"/>
        <dbReference type="EC" id="1.2.1.70"/>
    </reaction>
</comment>
<feature type="site" description="Important for activity" evidence="4">
    <location>
        <position position="92"/>
    </location>
</feature>